<sequence length="401" mass="46320">MNMTATLDNSYHLLYKQALIDPTQLTEDKLLGLLLKYPYSQPLVFAYERRKKLLNQETPNKELALLYAHSESWLMNYVNKPVGSFIEESASSFVPSEEKTNFTVEDSDLSQEFLQDEEVEFVVGEGGSEVVAENDEENLDETETPLYDNVAETDEGNVGFDDDTVEEEQEEFVQEEEENSEELEDSLALDRLVQEGSVGANYFVFDSFEKVEESSNEEIQVTQEKDDVSLYNDELMPYSFRWWLHKTRLEHADTYQPYVSTNALIQSKPKLDVGVIENSILDQQIKENIIHFQNPEEKLSDEVKRKPVVPVPPKKGAEIIERFIQKDPIIHPLSAENINNENMARQSAEDNYIFVTETLANIYIDQGLYLKAKEVFNKLILKYPEKKSYFATRIQELEKNS</sequence>
<gene>
    <name evidence="1" type="ORF">IPZ78_12750</name>
</gene>
<proteinExistence type="predicted"/>
<keyword evidence="2" id="KW-1185">Reference proteome</keyword>
<organism evidence="1 2">
    <name type="scientific">Sphingobacterium bovistauri</name>
    <dbReference type="NCBI Taxonomy" id="2781959"/>
    <lineage>
        <taxon>Bacteria</taxon>
        <taxon>Pseudomonadati</taxon>
        <taxon>Bacteroidota</taxon>
        <taxon>Sphingobacteriia</taxon>
        <taxon>Sphingobacteriales</taxon>
        <taxon>Sphingobacteriaceae</taxon>
        <taxon>Sphingobacterium</taxon>
    </lineage>
</organism>
<evidence type="ECO:0000313" key="2">
    <source>
        <dbReference type="Proteomes" id="UP001165302"/>
    </source>
</evidence>
<comment type="caution">
    <text evidence="1">The sequence shown here is derived from an EMBL/GenBank/DDBJ whole genome shotgun (WGS) entry which is preliminary data.</text>
</comment>
<dbReference type="Proteomes" id="UP001165302">
    <property type="component" value="Unassembled WGS sequence"/>
</dbReference>
<dbReference type="EMBL" id="JADEYP010000025">
    <property type="protein sequence ID" value="MCA5006019.1"/>
    <property type="molecule type" value="Genomic_DNA"/>
</dbReference>
<accession>A0ABS7Z777</accession>
<evidence type="ECO:0008006" key="3">
    <source>
        <dbReference type="Google" id="ProtNLM"/>
    </source>
</evidence>
<evidence type="ECO:0000313" key="1">
    <source>
        <dbReference type="EMBL" id="MCA5006019.1"/>
    </source>
</evidence>
<name>A0ABS7Z777_9SPHI</name>
<protein>
    <recommendedName>
        <fullName evidence="3">Tetratricopeptide repeat protein</fullName>
    </recommendedName>
</protein>
<reference evidence="1" key="1">
    <citation type="submission" date="2020-10" db="EMBL/GenBank/DDBJ databases">
        <authorList>
            <person name="Lu T."/>
            <person name="Wang Q."/>
            <person name="Han X."/>
        </authorList>
    </citation>
    <scope>NUCLEOTIDE SEQUENCE</scope>
    <source>
        <strain evidence="1">WQ 366</strain>
    </source>
</reference>
<dbReference type="RefSeq" id="WP_225554298.1">
    <property type="nucleotide sequence ID" value="NZ_JADEYP010000025.1"/>
</dbReference>